<dbReference type="PANTHER" id="PTHR38645:SF1">
    <property type="entry name" value="YALI0F12243P"/>
    <property type="match status" value="1"/>
</dbReference>
<feature type="compositionally biased region" description="Polar residues" evidence="1">
    <location>
        <begin position="127"/>
        <end position="140"/>
    </location>
</feature>
<feature type="region of interest" description="Disordered" evidence="1">
    <location>
        <begin position="1"/>
        <end position="31"/>
    </location>
</feature>
<keyword evidence="3" id="KW-1185">Reference proteome</keyword>
<evidence type="ECO:0000313" key="3">
    <source>
        <dbReference type="Proteomes" id="UP000799772"/>
    </source>
</evidence>
<dbReference type="AlphaFoldDB" id="A0A9P4II89"/>
<dbReference type="Proteomes" id="UP000799772">
    <property type="component" value="Unassembled WGS sequence"/>
</dbReference>
<organism evidence="2 3">
    <name type="scientific">Rhizodiscina lignyota</name>
    <dbReference type="NCBI Taxonomy" id="1504668"/>
    <lineage>
        <taxon>Eukaryota</taxon>
        <taxon>Fungi</taxon>
        <taxon>Dikarya</taxon>
        <taxon>Ascomycota</taxon>
        <taxon>Pezizomycotina</taxon>
        <taxon>Dothideomycetes</taxon>
        <taxon>Pleosporomycetidae</taxon>
        <taxon>Aulographales</taxon>
        <taxon>Rhizodiscinaceae</taxon>
        <taxon>Rhizodiscina</taxon>
    </lineage>
</organism>
<proteinExistence type="predicted"/>
<dbReference type="PANTHER" id="PTHR38645">
    <property type="entry name" value="CHROMOSOME 9, WHOLE GENOME SHOTGUN SEQUENCE"/>
    <property type="match status" value="1"/>
</dbReference>
<sequence>MDNLRSLSGSLPAPTSSRRNRPLNSQQQHPPAQLIQAFKTAAMSVTNLYRTAASDISSAYTDGHRDALEDLVSFLDKENLGLNGGEGWRVRQWAAERMAGQAQQPSSDGSEDEEGLDGEDAEKRARSSSPTLQQKTSNEQPPNPTVDAVRSVSPPRSGSAPPVQVHQTTTQPNQFTFQSGFQYPATQGQDVEMAGGSNGGGQGLPITARSTRSSRHGHSLRSNHNLHNRTTVNLGSGAGAKRKLPFIDFFDVSGLNANGNARDGQSGGGGHGLAKRNRQA</sequence>
<feature type="region of interest" description="Disordered" evidence="1">
    <location>
        <begin position="255"/>
        <end position="280"/>
    </location>
</feature>
<feature type="compositionally biased region" description="Polar residues" evidence="1">
    <location>
        <begin position="1"/>
        <end position="30"/>
    </location>
</feature>
<accession>A0A9P4II89</accession>
<comment type="caution">
    <text evidence="2">The sequence shown here is derived from an EMBL/GenBank/DDBJ whole genome shotgun (WGS) entry which is preliminary data.</text>
</comment>
<reference evidence="2" key="1">
    <citation type="journal article" date="2020" name="Stud. Mycol.">
        <title>101 Dothideomycetes genomes: a test case for predicting lifestyles and emergence of pathogens.</title>
        <authorList>
            <person name="Haridas S."/>
            <person name="Albert R."/>
            <person name="Binder M."/>
            <person name="Bloem J."/>
            <person name="Labutti K."/>
            <person name="Salamov A."/>
            <person name="Andreopoulos B."/>
            <person name="Baker S."/>
            <person name="Barry K."/>
            <person name="Bills G."/>
            <person name="Bluhm B."/>
            <person name="Cannon C."/>
            <person name="Castanera R."/>
            <person name="Culley D."/>
            <person name="Daum C."/>
            <person name="Ezra D."/>
            <person name="Gonzalez J."/>
            <person name="Henrissat B."/>
            <person name="Kuo A."/>
            <person name="Liang C."/>
            <person name="Lipzen A."/>
            <person name="Lutzoni F."/>
            <person name="Magnuson J."/>
            <person name="Mondo S."/>
            <person name="Nolan M."/>
            <person name="Ohm R."/>
            <person name="Pangilinan J."/>
            <person name="Park H.-J."/>
            <person name="Ramirez L."/>
            <person name="Alfaro M."/>
            <person name="Sun H."/>
            <person name="Tritt A."/>
            <person name="Yoshinaga Y."/>
            <person name="Zwiers L.-H."/>
            <person name="Turgeon B."/>
            <person name="Goodwin S."/>
            <person name="Spatafora J."/>
            <person name="Crous P."/>
            <person name="Grigoriev I."/>
        </authorList>
    </citation>
    <scope>NUCLEOTIDE SEQUENCE</scope>
    <source>
        <strain evidence="2">CBS 133067</strain>
    </source>
</reference>
<dbReference type="OrthoDB" id="21418at2759"/>
<dbReference type="EMBL" id="ML978125">
    <property type="protein sequence ID" value="KAF2099754.1"/>
    <property type="molecule type" value="Genomic_DNA"/>
</dbReference>
<feature type="region of interest" description="Disordered" evidence="1">
    <location>
        <begin position="189"/>
        <end position="238"/>
    </location>
</feature>
<gene>
    <name evidence="2" type="ORF">NA57DRAFT_75259</name>
</gene>
<feature type="compositionally biased region" description="Acidic residues" evidence="1">
    <location>
        <begin position="109"/>
        <end position="120"/>
    </location>
</feature>
<name>A0A9P4II89_9PEZI</name>
<evidence type="ECO:0000256" key="1">
    <source>
        <dbReference type="SAM" id="MobiDB-lite"/>
    </source>
</evidence>
<feature type="region of interest" description="Disordered" evidence="1">
    <location>
        <begin position="96"/>
        <end position="168"/>
    </location>
</feature>
<feature type="compositionally biased region" description="Basic residues" evidence="1">
    <location>
        <begin position="212"/>
        <end position="227"/>
    </location>
</feature>
<protein>
    <submittedName>
        <fullName evidence="2">Uncharacterized protein</fullName>
    </submittedName>
</protein>
<evidence type="ECO:0000313" key="2">
    <source>
        <dbReference type="EMBL" id="KAF2099754.1"/>
    </source>
</evidence>